<reference evidence="1" key="2">
    <citation type="submission" date="2025-08" db="UniProtKB">
        <authorList>
            <consortium name="Ensembl"/>
        </authorList>
    </citation>
    <scope>IDENTIFICATION</scope>
</reference>
<evidence type="ECO:0000313" key="2">
    <source>
        <dbReference type="Proteomes" id="UP001501940"/>
    </source>
</evidence>
<evidence type="ECO:0008006" key="3">
    <source>
        <dbReference type="Google" id="ProtNLM"/>
    </source>
</evidence>
<reference evidence="1 2" key="1">
    <citation type="submission" date="2022-01" db="EMBL/GenBank/DDBJ databases">
        <title>A chromosome-scale genome assembly of the false clownfish, Amphiprion ocellaris.</title>
        <authorList>
            <person name="Ryu T."/>
        </authorList>
    </citation>
    <scope>NUCLEOTIDE SEQUENCE [LARGE SCALE GENOMIC DNA]</scope>
</reference>
<keyword evidence="2" id="KW-1185">Reference proteome</keyword>
<organism evidence="1 2">
    <name type="scientific">Amphiprion ocellaris</name>
    <name type="common">Clown anemonefish</name>
    <dbReference type="NCBI Taxonomy" id="80972"/>
    <lineage>
        <taxon>Eukaryota</taxon>
        <taxon>Metazoa</taxon>
        <taxon>Chordata</taxon>
        <taxon>Craniata</taxon>
        <taxon>Vertebrata</taxon>
        <taxon>Euteleostomi</taxon>
        <taxon>Actinopterygii</taxon>
        <taxon>Neopterygii</taxon>
        <taxon>Teleostei</taxon>
        <taxon>Neoteleostei</taxon>
        <taxon>Acanthomorphata</taxon>
        <taxon>Ovalentaria</taxon>
        <taxon>Pomacentridae</taxon>
        <taxon>Amphiprion</taxon>
    </lineage>
</organism>
<sequence length="115" mass="12349">MMLMRKSTETDPKVIIRYNVTLSSSSTFAAPLASDAAKASLGSTILTMTVAVAESETFPLSLTSMTSFLCSASSVSVNERSVLICPVYRSKPKRLWSVTSCSEKSNQPLYPISAS</sequence>
<name>A0AAQ5XA24_AMPOC</name>
<reference evidence="1" key="3">
    <citation type="submission" date="2025-09" db="UniProtKB">
        <authorList>
            <consortium name="Ensembl"/>
        </authorList>
    </citation>
    <scope>IDENTIFICATION</scope>
</reference>
<protein>
    <recommendedName>
        <fullName evidence="3">REJ domain-containing protein</fullName>
    </recommendedName>
</protein>
<proteinExistence type="predicted"/>
<dbReference type="GeneTree" id="ENSGT01020000230605"/>
<dbReference type="AlphaFoldDB" id="A0AAQ5XA24"/>
<evidence type="ECO:0000313" key="1">
    <source>
        <dbReference type="Ensembl" id="ENSAOCP00000037742.1"/>
    </source>
</evidence>
<dbReference type="Ensembl" id="ENSAOCT00000067525.1">
    <property type="protein sequence ID" value="ENSAOCP00000037742.1"/>
    <property type="gene ID" value="ENSAOCG00000034218.1"/>
</dbReference>
<accession>A0AAQ5XA24</accession>
<dbReference type="Proteomes" id="UP001501940">
    <property type="component" value="Chromosome 13"/>
</dbReference>